<feature type="compositionally biased region" description="Low complexity" evidence="2">
    <location>
        <begin position="46"/>
        <end position="61"/>
    </location>
</feature>
<evidence type="ECO:0000259" key="4">
    <source>
        <dbReference type="SMART" id="SM00854"/>
    </source>
</evidence>
<gene>
    <name evidence="5" type="ORF">ETU37_11170</name>
</gene>
<feature type="chain" id="PRO_5038698875" description="Capsule synthesis protein CapA domain-containing protein" evidence="3">
    <location>
        <begin position="32"/>
        <end position="447"/>
    </location>
</feature>
<dbReference type="Pfam" id="PF09587">
    <property type="entry name" value="PGA_cap"/>
    <property type="match status" value="1"/>
</dbReference>
<dbReference type="RefSeq" id="WP_129987410.1">
    <property type="nucleotide sequence ID" value="NZ_SDPU01000022.1"/>
</dbReference>
<dbReference type="AlphaFoldDB" id="A0A4Q5J0P0"/>
<evidence type="ECO:0000256" key="1">
    <source>
        <dbReference type="ARBA" id="ARBA00005662"/>
    </source>
</evidence>
<dbReference type="CDD" id="cd07381">
    <property type="entry name" value="MPP_CapA"/>
    <property type="match status" value="1"/>
</dbReference>
<dbReference type="InterPro" id="IPR052169">
    <property type="entry name" value="CW_Biosynth-Accessory"/>
</dbReference>
<feature type="domain" description="Capsule synthesis protein CapA" evidence="4">
    <location>
        <begin position="138"/>
        <end position="385"/>
    </location>
</feature>
<evidence type="ECO:0000313" key="5">
    <source>
        <dbReference type="EMBL" id="RYU11823.1"/>
    </source>
</evidence>
<dbReference type="SUPFAM" id="SSF56300">
    <property type="entry name" value="Metallo-dependent phosphatases"/>
    <property type="match status" value="1"/>
</dbReference>
<proteinExistence type="inferred from homology"/>
<dbReference type="PANTHER" id="PTHR33393:SF13">
    <property type="entry name" value="PGA BIOSYNTHESIS PROTEIN CAPA"/>
    <property type="match status" value="1"/>
</dbReference>
<dbReference type="SMART" id="SM00854">
    <property type="entry name" value="PGA_cap"/>
    <property type="match status" value="1"/>
</dbReference>
<dbReference type="PANTHER" id="PTHR33393">
    <property type="entry name" value="POLYGLUTAMINE SYNTHESIS ACCESSORY PROTEIN RV0574C-RELATED"/>
    <property type="match status" value="1"/>
</dbReference>
<feature type="signal peptide" evidence="3">
    <location>
        <begin position="1"/>
        <end position="31"/>
    </location>
</feature>
<comment type="caution">
    <text evidence="5">The sequence shown here is derived from an EMBL/GenBank/DDBJ whole genome shotgun (WGS) entry which is preliminary data.</text>
</comment>
<evidence type="ECO:0000256" key="3">
    <source>
        <dbReference type="SAM" id="SignalP"/>
    </source>
</evidence>
<dbReference type="Gene3D" id="3.60.21.10">
    <property type="match status" value="1"/>
</dbReference>
<dbReference type="Proteomes" id="UP000291189">
    <property type="component" value="Unassembled WGS sequence"/>
</dbReference>
<dbReference type="OrthoDB" id="9810718at2"/>
<protein>
    <recommendedName>
        <fullName evidence="4">Capsule synthesis protein CapA domain-containing protein</fullName>
    </recommendedName>
</protein>
<evidence type="ECO:0000313" key="6">
    <source>
        <dbReference type="Proteomes" id="UP000291189"/>
    </source>
</evidence>
<organism evidence="5 6">
    <name type="scientific">Nocardioides iriomotensis</name>
    <dbReference type="NCBI Taxonomy" id="715784"/>
    <lineage>
        <taxon>Bacteria</taxon>
        <taxon>Bacillati</taxon>
        <taxon>Actinomycetota</taxon>
        <taxon>Actinomycetes</taxon>
        <taxon>Propionibacteriales</taxon>
        <taxon>Nocardioidaceae</taxon>
        <taxon>Nocardioides</taxon>
    </lineage>
</organism>
<keyword evidence="3" id="KW-0732">Signal</keyword>
<feature type="compositionally biased region" description="Low complexity" evidence="2">
    <location>
        <begin position="29"/>
        <end position="38"/>
    </location>
</feature>
<feature type="region of interest" description="Disordered" evidence="2">
    <location>
        <begin position="29"/>
        <end position="66"/>
    </location>
</feature>
<reference evidence="5 6" key="1">
    <citation type="submission" date="2019-01" db="EMBL/GenBank/DDBJ databases">
        <title>Nocardioides guangzhouensis sp. nov., an actinobacterium isolated from soil.</title>
        <authorList>
            <person name="Fu Y."/>
            <person name="Cai Y."/>
            <person name="Lin Z."/>
            <person name="Chen P."/>
        </authorList>
    </citation>
    <scope>NUCLEOTIDE SEQUENCE [LARGE SCALE GENOMIC DNA]</scope>
    <source>
        <strain evidence="5 6">NBRC 105384</strain>
    </source>
</reference>
<dbReference type="PROSITE" id="PS51257">
    <property type="entry name" value="PROKAR_LIPOPROTEIN"/>
    <property type="match status" value="1"/>
</dbReference>
<dbReference type="EMBL" id="SDPU01000022">
    <property type="protein sequence ID" value="RYU11823.1"/>
    <property type="molecule type" value="Genomic_DNA"/>
</dbReference>
<accession>A0A4Q5J0P0</accession>
<name>A0A4Q5J0P0_9ACTN</name>
<dbReference type="InterPro" id="IPR029052">
    <property type="entry name" value="Metallo-depent_PP-like"/>
</dbReference>
<evidence type="ECO:0000256" key="2">
    <source>
        <dbReference type="SAM" id="MobiDB-lite"/>
    </source>
</evidence>
<comment type="similarity">
    <text evidence="1">Belongs to the CapA family.</text>
</comment>
<keyword evidence="6" id="KW-1185">Reference proteome</keyword>
<sequence>MGPFVRSAGVRAGAAGLVACTALTACTSAPTAPTAPTSDPAPRPARAPASSEPPSATAAPPGRTCTEPLVLTRPHARGPFRLTARQARARASEAVPASRVDARARVAVVEGMHPMRRPHAYPLRTDTPCPEESVRPVTLTVVGDVMLARGVATASGGDLSRPLAATAPRLRRADLAVGNLESTLSRAGAPTQGGDSFGADPSAADALVDAGFDVVGLANNHTGDFGPAALVRTVARARAAGLRTFGAGRDLAAARRPAVVEAGGTTYGFVGFNAIGETPAAAPGRPGAVQVGMPPRTGPLDRAGLDRFLRDVRRLARRVDVVVVLPHWGEQYVHRPWPVQRQVARDLVAAGADLVVGGHPHQVQGTSTVGGALVVHSLGNFVFDMDFAGPTMEGAVLETTWWGGELKAAELVPYRMDASFTPRWLRWPEARRVLAPAAPFSGPAFRF</sequence>
<dbReference type="InterPro" id="IPR019079">
    <property type="entry name" value="Capsule_synth_CapA"/>
</dbReference>